<comment type="domain">
    <text evidence="8">Domain I is involved in oligomerization and binding regulators, domain II is flexibile and of varying length in different bacteria, domain III forms the AAA+ region, while domain IV binds dsDNA.</text>
</comment>
<dbReference type="Pfam" id="PF00308">
    <property type="entry name" value="Bac_DnaA"/>
    <property type="match status" value="1"/>
</dbReference>
<evidence type="ECO:0000256" key="4">
    <source>
        <dbReference type="ARBA" id="ARBA00022741"/>
    </source>
</evidence>
<dbReference type="Pfam" id="PF11638">
    <property type="entry name" value="DnaA_N"/>
    <property type="match status" value="1"/>
</dbReference>
<dbReference type="InterPro" id="IPR013159">
    <property type="entry name" value="DnaA_C"/>
</dbReference>
<dbReference type="CDD" id="cd00009">
    <property type="entry name" value="AAA"/>
    <property type="match status" value="1"/>
</dbReference>
<evidence type="ECO:0000256" key="9">
    <source>
        <dbReference type="NCBIfam" id="TIGR00362"/>
    </source>
</evidence>
<keyword evidence="3 8" id="KW-0235">DNA replication</keyword>
<dbReference type="GO" id="GO:0008289">
    <property type="term" value="F:lipid binding"/>
    <property type="evidence" value="ECO:0007669"/>
    <property type="project" value="UniProtKB-KW"/>
</dbReference>
<evidence type="ECO:0000313" key="16">
    <source>
        <dbReference type="Proteomes" id="UP000017938"/>
    </source>
</evidence>
<dbReference type="InterPro" id="IPR024633">
    <property type="entry name" value="DnaA_N_dom"/>
</dbReference>
<feature type="region of interest" description="Domain I, interacts with DnaA modulators" evidence="8">
    <location>
        <begin position="1"/>
        <end position="103"/>
    </location>
</feature>
<dbReference type="EMBL" id="CBFW010000188">
    <property type="protein sequence ID" value="CDC73936.1"/>
    <property type="molecule type" value="Genomic_DNA"/>
</dbReference>
<gene>
    <name evidence="8 15" type="primary">dnaA</name>
    <name evidence="14" type="ORF">BN580_01374</name>
    <name evidence="15" type="ORF">MR241_00010</name>
</gene>
<dbReference type="InterPro" id="IPR018312">
    <property type="entry name" value="Chromosome_initiator_DnaA_CS"/>
</dbReference>
<evidence type="ECO:0000256" key="11">
    <source>
        <dbReference type="RuleBase" id="RU004227"/>
    </source>
</evidence>
<dbReference type="PROSITE" id="PS01008">
    <property type="entry name" value="DNAA"/>
    <property type="match status" value="1"/>
</dbReference>
<evidence type="ECO:0000256" key="8">
    <source>
        <dbReference type="HAMAP-Rule" id="MF_00377"/>
    </source>
</evidence>
<feature type="binding site" evidence="8">
    <location>
        <position position="177"/>
    </location>
    <ligand>
        <name>ATP</name>
        <dbReference type="ChEBI" id="CHEBI:30616"/>
    </ligand>
</feature>
<name>R6U1E3_9BACT</name>
<dbReference type="Proteomes" id="UP001139365">
    <property type="component" value="Unassembled WGS sequence"/>
</dbReference>
<evidence type="ECO:0000256" key="3">
    <source>
        <dbReference type="ARBA" id="ARBA00022705"/>
    </source>
</evidence>
<evidence type="ECO:0000256" key="10">
    <source>
        <dbReference type="RuleBase" id="RU000577"/>
    </source>
</evidence>
<feature type="region of interest" description="Domain III, AAA+ region" evidence="8">
    <location>
        <begin position="133"/>
        <end position="349"/>
    </location>
</feature>
<dbReference type="GO" id="GO:0003688">
    <property type="term" value="F:DNA replication origin binding"/>
    <property type="evidence" value="ECO:0007669"/>
    <property type="project" value="UniProtKB-UniRule"/>
</dbReference>
<dbReference type="STRING" id="1263015.BN580_01374"/>
<dbReference type="PRINTS" id="PR00051">
    <property type="entry name" value="DNAA"/>
</dbReference>
<evidence type="ECO:0000313" key="15">
    <source>
        <dbReference type="EMBL" id="MCI5754663.1"/>
    </source>
</evidence>
<dbReference type="InterPro" id="IPR003593">
    <property type="entry name" value="AAA+_ATPase"/>
</dbReference>
<dbReference type="GO" id="GO:0006275">
    <property type="term" value="P:regulation of DNA replication"/>
    <property type="evidence" value="ECO:0007669"/>
    <property type="project" value="UniProtKB-UniRule"/>
</dbReference>
<dbReference type="Gene3D" id="1.10.8.60">
    <property type="match status" value="1"/>
</dbReference>
<protein>
    <recommendedName>
        <fullName evidence="8 9">Chromosomal replication initiator protein DnaA</fullName>
    </recommendedName>
</protein>
<feature type="domain" description="AAA+ ATPase" evidence="12">
    <location>
        <begin position="166"/>
        <end position="294"/>
    </location>
</feature>
<proteinExistence type="inferred from homology"/>
<keyword evidence="6 8" id="KW-0446">Lipid-binding</keyword>
<dbReference type="Gene3D" id="3.30.300.180">
    <property type="match status" value="1"/>
</dbReference>
<dbReference type="InterPro" id="IPR038454">
    <property type="entry name" value="DnaA_N_sf"/>
</dbReference>
<feature type="binding site" evidence="8">
    <location>
        <position position="179"/>
    </location>
    <ligand>
        <name>ATP</name>
        <dbReference type="ChEBI" id="CHEBI:30616"/>
    </ligand>
</feature>
<dbReference type="NCBIfam" id="TIGR00362">
    <property type="entry name" value="DnaA"/>
    <property type="match status" value="1"/>
</dbReference>
<evidence type="ECO:0000256" key="7">
    <source>
        <dbReference type="ARBA" id="ARBA00023125"/>
    </source>
</evidence>
<evidence type="ECO:0000259" key="13">
    <source>
        <dbReference type="SMART" id="SM00760"/>
    </source>
</evidence>
<evidence type="ECO:0000256" key="6">
    <source>
        <dbReference type="ARBA" id="ARBA00023121"/>
    </source>
</evidence>
<keyword evidence="7 8" id="KW-0238">DNA-binding</keyword>
<dbReference type="SUPFAM" id="SSF52540">
    <property type="entry name" value="P-loop containing nucleoside triphosphate hydrolases"/>
    <property type="match status" value="1"/>
</dbReference>
<evidence type="ECO:0000313" key="14">
    <source>
        <dbReference type="EMBL" id="CDC73936.1"/>
    </source>
</evidence>
<dbReference type="HAMAP" id="MF_00377">
    <property type="entry name" value="DnaA_bact"/>
    <property type="match status" value="1"/>
</dbReference>
<keyword evidence="5 8" id="KW-0067">ATP-binding</keyword>
<dbReference type="Gene3D" id="1.10.1750.10">
    <property type="match status" value="1"/>
</dbReference>
<reference evidence="15 17" key="2">
    <citation type="submission" date="2022-03" db="EMBL/GenBank/DDBJ databases">
        <title>Metagenome-assembled genomes from swine fecal metagenomes.</title>
        <authorList>
            <person name="Holman D.B."/>
            <person name="Kommadath A."/>
        </authorList>
    </citation>
    <scope>NUCLEOTIDE SEQUENCE [LARGE SCALE GENOMIC DNA]</scope>
    <source>
        <strain evidence="15">SUG147</strain>
    </source>
</reference>
<comment type="caution">
    <text evidence="8">Lacks conserved residue(s) required for the propagation of feature annotation.</text>
</comment>
<dbReference type="PANTHER" id="PTHR30050">
    <property type="entry name" value="CHROMOSOMAL REPLICATION INITIATOR PROTEIN DNAA"/>
    <property type="match status" value="1"/>
</dbReference>
<dbReference type="CDD" id="cd06571">
    <property type="entry name" value="Bac_DnaA_C"/>
    <property type="match status" value="1"/>
</dbReference>
<dbReference type="SMART" id="SM00760">
    <property type="entry name" value="Bac_DnaA_C"/>
    <property type="match status" value="1"/>
</dbReference>
<feature type="domain" description="Chromosomal replication initiator DnaA C-terminal" evidence="13">
    <location>
        <begin position="378"/>
        <end position="446"/>
    </location>
</feature>
<dbReference type="InterPro" id="IPR010921">
    <property type="entry name" value="Trp_repressor/repl_initiator"/>
</dbReference>
<evidence type="ECO:0000259" key="12">
    <source>
        <dbReference type="SMART" id="SM00382"/>
    </source>
</evidence>
<dbReference type="SMART" id="SM00382">
    <property type="entry name" value="AAA"/>
    <property type="match status" value="1"/>
</dbReference>
<dbReference type="GO" id="GO:0005524">
    <property type="term" value="F:ATP binding"/>
    <property type="evidence" value="ECO:0007669"/>
    <property type="project" value="UniProtKB-UniRule"/>
</dbReference>
<dbReference type="Proteomes" id="UP000017938">
    <property type="component" value="Unassembled WGS sequence"/>
</dbReference>
<dbReference type="InterPro" id="IPR013317">
    <property type="entry name" value="DnaA_dom"/>
</dbReference>
<dbReference type="GO" id="GO:0005737">
    <property type="term" value="C:cytoplasm"/>
    <property type="evidence" value="ECO:0007669"/>
    <property type="project" value="UniProtKB-SubCell"/>
</dbReference>
<sequence>MDTHLDAEQFNEIWSFALKEIQRVCELPDTMMHLWFNDMKLTLVTEDSVVLTTETDFRRDVVTNRYTKQLTEVMSGILGYPVTVSVVSGQKERNLEKKMTEAARLESADVDPAKDFYVRVGEQRTQNKASVPSAFREYTFENFVIGSSNRFAHAAALAVADAPVNSYNPLFIYGPSGVGKTHLLYAITNRITKNYPDYRVIYVSGEEFTNQLIDAIHRNITPEFREKYRKADVLLIDDIHFIAGKDSTQEEFFHTFNELYKNNKQIILTSDRPPKDIKTLENRLRTRFDSGLTADIQLPDLELRAAIIKMKAEAVGVDIPDDVVNYIAENINDSVRNLEGAVNKIGALNKLSGQNISLDLAVRCISDKMVGSEPVNVTIDKILHTVSSHYNITVEDMKSRKRISSIASARHVAVYIIKKMTDRSLPAIGREFNRDHTTIINSIDTVEKRLASDPAFDAELKELMRAVKS</sequence>
<reference evidence="14" key="1">
    <citation type="submission" date="2012-11" db="EMBL/GenBank/DDBJ databases">
        <title>Dependencies among metagenomic species, viruses, plasmids and units of genetic variation.</title>
        <authorList>
            <person name="Nielsen H.B."/>
            <person name="Almeida M."/>
            <person name="Juncker A.S."/>
            <person name="Rasmussen S."/>
            <person name="Li J."/>
            <person name="Sunagawa S."/>
            <person name="Plichta D."/>
            <person name="Gautier L."/>
            <person name="Le Chatelier E."/>
            <person name="Peletier E."/>
            <person name="Bonde I."/>
            <person name="Nielsen T."/>
            <person name="Manichanh C."/>
            <person name="Arumugam M."/>
            <person name="Batto J."/>
            <person name="Santos M.B.Q.D."/>
            <person name="Blom N."/>
            <person name="Borruel N."/>
            <person name="Burgdorf K.S."/>
            <person name="Boumezbeur F."/>
            <person name="Casellas F."/>
            <person name="Dore J."/>
            <person name="Guarner F."/>
            <person name="Hansen T."/>
            <person name="Hildebrand F."/>
            <person name="Kaas R.S."/>
            <person name="Kennedy S."/>
            <person name="Kristiansen K."/>
            <person name="Kultima J.R."/>
            <person name="Leonard P."/>
            <person name="Levenez F."/>
            <person name="Lund O."/>
            <person name="Moumen B."/>
            <person name="Le Paslier D."/>
            <person name="Pons N."/>
            <person name="Pedersen O."/>
            <person name="Prifti E."/>
            <person name="Qin J."/>
            <person name="Raes J."/>
            <person name="Tap J."/>
            <person name="Tims S."/>
            <person name="Ussery D.W."/>
            <person name="Yamada T."/>
            <person name="MetaHit consortium"/>
            <person name="Renault P."/>
            <person name="Sicheritz-Ponten T."/>
            <person name="Bork P."/>
            <person name="Wang J."/>
            <person name="Brunak S."/>
            <person name="Ehrlich S.D."/>
        </authorList>
    </citation>
    <scope>NUCLEOTIDE SEQUENCE [LARGE SCALE GENOMIC DNA]</scope>
</reference>
<evidence type="ECO:0000256" key="1">
    <source>
        <dbReference type="ARBA" id="ARBA00006583"/>
    </source>
</evidence>
<dbReference type="AlphaFoldDB" id="R6U1E3"/>
<comment type="subunit">
    <text evidence="8">Oligomerizes as a right-handed, spiral filament on DNA at oriC.</text>
</comment>
<evidence type="ECO:0000256" key="5">
    <source>
        <dbReference type="ARBA" id="ARBA00022840"/>
    </source>
</evidence>
<dbReference type="GO" id="GO:0006270">
    <property type="term" value="P:DNA replication initiation"/>
    <property type="evidence" value="ECO:0007669"/>
    <property type="project" value="UniProtKB-UniRule"/>
</dbReference>
<dbReference type="PANTHER" id="PTHR30050:SF2">
    <property type="entry name" value="CHROMOSOMAL REPLICATION INITIATOR PROTEIN DNAA"/>
    <property type="match status" value="1"/>
</dbReference>
<dbReference type="FunFam" id="3.40.50.300:FF:000668">
    <property type="entry name" value="Chromosomal replication initiator protein DnaA"/>
    <property type="match status" value="1"/>
</dbReference>
<dbReference type="SUPFAM" id="SSF48295">
    <property type="entry name" value="TrpR-like"/>
    <property type="match status" value="1"/>
</dbReference>
<comment type="caution">
    <text evidence="14">The sequence shown here is derived from an EMBL/GenBank/DDBJ whole genome shotgun (WGS) entry which is preliminary data.</text>
</comment>
<evidence type="ECO:0000256" key="2">
    <source>
        <dbReference type="ARBA" id="ARBA00022490"/>
    </source>
</evidence>
<dbReference type="InterPro" id="IPR027417">
    <property type="entry name" value="P-loop_NTPase"/>
</dbReference>
<dbReference type="InterPro" id="IPR020591">
    <property type="entry name" value="Chromosome_initiator_DnaA-like"/>
</dbReference>
<feature type="binding site" evidence="8">
    <location>
        <position position="180"/>
    </location>
    <ligand>
        <name>ATP</name>
        <dbReference type="ChEBI" id="CHEBI:30616"/>
    </ligand>
</feature>
<dbReference type="GO" id="GO:0005886">
    <property type="term" value="C:plasma membrane"/>
    <property type="evidence" value="ECO:0007669"/>
    <property type="project" value="TreeGrafter"/>
</dbReference>
<feature type="region of interest" description="Domain IV, binds dsDNA" evidence="8">
    <location>
        <begin position="350"/>
        <end position="469"/>
    </location>
</feature>
<comment type="similarity">
    <text evidence="1 8 11">Belongs to the DnaA family.</text>
</comment>
<dbReference type="Gene3D" id="3.40.50.300">
    <property type="entry name" value="P-loop containing nucleotide triphosphate hydrolases"/>
    <property type="match status" value="1"/>
</dbReference>
<dbReference type="Pfam" id="PF08299">
    <property type="entry name" value="Bac_DnaA_C"/>
    <property type="match status" value="1"/>
</dbReference>
<dbReference type="EMBL" id="JALEMU010000001">
    <property type="protein sequence ID" value="MCI5754663.1"/>
    <property type="molecule type" value="Genomic_DNA"/>
</dbReference>
<evidence type="ECO:0000313" key="17">
    <source>
        <dbReference type="Proteomes" id="UP001139365"/>
    </source>
</evidence>
<dbReference type="InterPro" id="IPR001957">
    <property type="entry name" value="Chromosome_initiator_DnaA"/>
</dbReference>
<organism evidence="14 16">
    <name type="scientific">Candidatus Colimorpha enterica</name>
    <dbReference type="NCBI Taxonomy" id="3083063"/>
    <lineage>
        <taxon>Bacteria</taxon>
        <taxon>Pseudomonadati</taxon>
        <taxon>Bacteroidota</taxon>
        <taxon>Bacteroidia</taxon>
        <taxon>Bacteroidales</taxon>
        <taxon>Candidatus Colimorpha</taxon>
    </lineage>
</organism>
<accession>R6U1E3</accession>
<comment type="subcellular location">
    <subcellularLocation>
        <location evidence="8">Cytoplasm</location>
    </subcellularLocation>
</comment>
<keyword evidence="4 8" id="KW-0547">Nucleotide-binding</keyword>
<keyword evidence="2 8" id="KW-0963">Cytoplasm</keyword>
<comment type="function">
    <text evidence="8 10">Plays an essential role in the initiation and regulation of chromosomal replication. ATP-DnaA binds to the origin of replication (oriC) to initiate formation of the DNA replication initiation complex once per cell cycle. Binds the DnaA box (a 9 base pair repeat at the origin) and separates the double-stranded (ds)DNA. Forms a right-handed helical filament on oriC DNA; dsDNA binds to the exterior of the filament while single-stranded (ss)DNA is stabiized in the filament's interior. The ATP-DnaA-oriC complex binds and stabilizes one strand of the AT-rich DNA unwinding element (DUE), permitting loading of DNA polymerase. After initiation quickly degrades to an ADP-DnaA complex that is not apt for DNA replication. Binds acidic phospholipids.</text>
</comment>
<feature type="binding site" evidence="8">
    <location>
        <position position="181"/>
    </location>
    <ligand>
        <name>ATP</name>
        <dbReference type="ChEBI" id="CHEBI:30616"/>
    </ligand>
</feature>